<dbReference type="Proteomes" id="UP000316759">
    <property type="component" value="Unassembled WGS sequence"/>
</dbReference>
<feature type="non-terminal residue" evidence="1">
    <location>
        <position position="1"/>
    </location>
</feature>
<comment type="caution">
    <text evidence="1">The sequence shown here is derived from an EMBL/GenBank/DDBJ whole genome shotgun (WGS) entry which is preliminary data.</text>
</comment>
<evidence type="ECO:0000313" key="2">
    <source>
        <dbReference type="Proteomes" id="UP000316759"/>
    </source>
</evidence>
<organism evidence="1 2">
    <name type="scientific">Fasciola gigantica</name>
    <name type="common">Giant liver fluke</name>
    <dbReference type="NCBI Taxonomy" id="46835"/>
    <lineage>
        <taxon>Eukaryota</taxon>
        <taxon>Metazoa</taxon>
        <taxon>Spiralia</taxon>
        <taxon>Lophotrochozoa</taxon>
        <taxon>Platyhelminthes</taxon>
        <taxon>Trematoda</taxon>
        <taxon>Digenea</taxon>
        <taxon>Plagiorchiida</taxon>
        <taxon>Echinostomata</taxon>
        <taxon>Echinostomatoidea</taxon>
        <taxon>Fasciolidae</taxon>
        <taxon>Fasciola</taxon>
    </lineage>
</organism>
<evidence type="ECO:0000313" key="1">
    <source>
        <dbReference type="EMBL" id="TPP65961.1"/>
    </source>
</evidence>
<protein>
    <submittedName>
        <fullName evidence="1">Uncharacterized protein</fullName>
    </submittedName>
</protein>
<accession>A0A504Z0N0</accession>
<gene>
    <name evidence="1" type="ORF">FGIG_03247</name>
</gene>
<proteinExistence type="predicted"/>
<sequence length="390" mass="44865">ADVIGLCGVLSDFQLWHFKTGFFGINGPSCPLHTIEKILVGKYSPNQKRPVDYVMSCFRSTQLLVWMVCLHWSCASLIDTVVFQVKMNQKKRKSLDKTSSDGDVYRKWDRLCHQSLIATENSVPLLYSTILGCRTVDSSDGKRMMFFYMNLPEIEFKNFSSLKCISLTSDATVLSWKAGLLRHFKLKKEQVEITIRDQQSTVQTLNFQGNVVSKKISKFMFWVGWDAEHRESVATALLDWLHHNLAVNKSVIRLYVEYQKSYSLYVNIRIVFDVTSISASNSINAAEYLKELNQWVEQYTSDVQVTEFAVTENTKYEDSELLFPKCLEENTLRAYSALHETSDQSSAEPEASPLKNVNKFDFDSENGSSNVYFRLDGTIVVWILYILFHR</sequence>
<name>A0A504Z0N0_FASGI</name>
<dbReference type="EMBL" id="SUNJ01002466">
    <property type="protein sequence ID" value="TPP65961.1"/>
    <property type="molecule type" value="Genomic_DNA"/>
</dbReference>
<reference evidence="1 2" key="1">
    <citation type="submission" date="2019-04" db="EMBL/GenBank/DDBJ databases">
        <title>Annotation for the trematode Fasciola gigantica.</title>
        <authorList>
            <person name="Choi Y.-J."/>
        </authorList>
    </citation>
    <scope>NUCLEOTIDE SEQUENCE [LARGE SCALE GENOMIC DNA]</scope>
    <source>
        <strain evidence="1">Uganda_cow_1</strain>
    </source>
</reference>
<dbReference type="AlphaFoldDB" id="A0A504Z0N0"/>
<keyword evidence="2" id="KW-1185">Reference proteome</keyword>